<keyword evidence="4" id="KW-0547">Nucleotide-binding</keyword>
<evidence type="ECO:0000256" key="3">
    <source>
        <dbReference type="ARBA" id="ARBA00022679"/>
    </source>
</evidence>
<dbReference type="GO" id="GO:0046654">
    <property type="term" value="P:tetrahydrofolate biosynthetic process"/>
    <property type="evidence" value="ECO:0007669"/>
    <property type="project" value="UniProtKB-UniPathway"/>
</dbReference>
<evidence type="ECO:0000256" key="2">
    <source>
        <dbReference type="ARBA" id="ARBA00013253"/>
    </source>
</evidence>
<keyword evidence="5 9" id="KW-0418">Kinase</keyword>
<dbReference type="Gene3D" id="3.30.70.560">
    <property type="entry name" value="7,8-Dihydro-6-hydroxymethylpterin-pyrophosphokinase HPPK"/>
    <property type="match status" value="1"/>
</dbReference>
<accession>A4BE41</accession>
<keyword evidence="3" id="KW-0808">Transferase</keyword>
<name>A4BE41_9GAMM</name>
<dbReference type="GO" id="GO:0003848">
    <property type="term" value="F:2-amino-4-hydroxy-6-hydroxymethyldihydropteridine diphosphokinase activity"/>
    <property type="evidence" value="ECO:0007669"/>
    <property type="project" value="UniProtKB-EC"/>
</dbReference>
<evidence type="ECO:0000256" key="4">
    <source>
        <dbReference type="ARBA" id="ARBA00022741"/>
    </source>
</evidence>
<gene>
    <name evidence="9" type="ORF">MED297_12347</name>
</gene>
<dbReference type="UniPathway" id="UPA00077">
    <property type="reaction ID" value="UER00155"/>
</dbReference>
<dbReference type="AlphaFoldDB" id="A4BE41"/>
<dbReference type="STRING" id="314283.MED297_12347"/>
<evidence type="ECO:0000313" key="10">
    <source>
        <dbReference type="Proteomes" id="UP000005953"/>
    </source>
</evidence>
<dbReference type="EC" id="2.7.6.3" evidence="2"/>
<keyword evidence="6" id="KW-0067">ATP-binding</keyword>
<proteinExistence type="predicted"/>
<sequence length="170" mass="19014">MGADLTTVSLSLGSNIERYRHINRGLNALEAAFGALLCSPVYESEAVGFDGNAFLNMIAAIETEHSLSEVVQILKNIEDQNGRDRQGPKFSPRTLDIDVVTYGNAAGELEGVEMPRPELFKNAFVALPLADIWPDRMVPGRTLSFLELWQQEGNHRQELRAVEFRRDRTL</sequence>
<protein>
    <recommendedName>
        <fullName evidence="2">2-amino-4-hydroxy-6-hydroxymethyldihydropteridine diphosphokinase</fullName>
        <ecNumber evidence="2">2.7.6.3</ecNumber>
    </recommendedName>
</protein>
<dbReference type="GO" id="GO:0016301">
    <property type="term" value="F:kinase activity"/>
    <property type="evidence" value="ECO:0007669"/>
    <property type="project" value="UniProtKB-KW"/>
</dbReference>
<dbReference type="PANTHER" id="PTHR43071">
    <property type="entry name" value="2-AMINO-4-HYDROXY-6-HYDROXYMETHYLDIHYDROPTERIDINE PYROPHOSPHOKINASE"/>
    <property type="match status" value="1"/>
</dbReference>
<comment type="pathway">
    <text evidence="1">Cofactor biosynthesis; tetrahydrofolate biosynthesis; 2-amino-4-hydroxy-6-hydroxymethyl-7,8-dihydropteridine diphosphate from 7,8-dihydroneopterin triphosphate: step 4/4.</text>
</comment>
<dbReference type="GO" id="GO:0005524">
    <property type="term" value="F:ATP binding"/>
    <property type="evidence" value="ECO:0007669"/>
    <property type="project" value="UniProtKB-KW"/>
</dbReference>
<comment type="caution">
    <text evidence="9">The sequence shown here is derived from an EMBL/GenBank/DDBJ whole genome shotgun (WGS) entry which is preliminary data.</text>
</comment>
<organism evidence="9 10">
    <name type="scientific">Reinekea blandensis MED297</name>
    <dbReference type="NCBI Taxonomy" id="314283"/>
    <lineage>
        <taxon>Bacteria</taxon>
        <taxon>Pseudomonadati</taxon>
        <taxon>Pseudomonadota</taxon>
        <taxon>Gammaproteobacteria</taxon>
        <taxon>Oceanospirillales</taxon>
        <taxon>Saccharospirillaceae</taxon>
        <taxon>Reinekea</taxon>
    </lineage>
</organism>
<evidence type="ECO:0000256" key="6">
    <source>
        <dbReference type="ARBA" id="ARBA00022840"/>
    </source>
</evidence>
<dbReference type="EMBL" id="AAOE01000009">
    <property type="protein sequence ID" value="EAR09519.1"/>
    <property type="molecule type" value="Genomic_DNA"/>
</dbReference>
<evidence type="ECO:0000256" key="1">
    <source>
        <dbReference type="ARBA" id="ARBA00005051"/>
    </source>
</evidence>
<dbReference type="NCBIfam" id="TIGR01498">
    <property type="entry name" value="folK"/>
    <property type="match status" value="1"/>
</dbReference>
<dbReference type="Pfam" id="PF01288">
    <property type="entry name" value="HPPK"/>
    <property type="match status" value="1"/>
</dbReference>
<dbReference type="Proteomes" id="UP000005953">
    <property type="component" value="Unassembled WGS sequence"/>
</dbReference>
<dbReference type="GO" id="GO:0046656">
    <property type="term" value="P:folic acid biosynthetic process"/>
    <property type="evidence" value="ECO:0007669"/>
    <property type="project" value="UniProtKB-KW"/>
</dbReference>
<evidence type="ECO:0000256" key="7">
    <source>
        <dbReference type="ARBA" id="ARBA00022909"/>
    </source>
</evidence>
<feature type="domain" description="7,8-dihydro-6-hydroxymethylpterin-pyrophosphokinase" evidence="8">
    <location>
        <begin position="10"/>
        <end position="134"/>
    </location>
</feature>
<dbReference type="SUPFAM" id="SSF55083">
    <property type="entry name" value="6-hydroxymethyl-7,8-dihydropterin pyrophosphokinase, HPPK"/>
    <property type="match status" value="1"/>
</dbReference>
<dbReference type="InterPro" id="IPR035907">
    <property type="entry name" value="Hppk_sf"/>
</dbReference>
<keyword evidence="7" id="KW-0289">Folate biosynthesis</keyword>
<evidence type="ECO:0000259" key="8">
    <source>
        <dbReference type="Pfam" id="PF01288"/>
    </source>
</evidence>
<dbReference type="InterPro" id="IPR000550">
    <property type="entry name" value="Hppk"/>
</dbReference>
<reference evidence="9 10" key="1">
    <citation type="submission" date="2006-02" db="EMBL/GenBank/DDBJ databases">
        <authorList>
            <person name="Pinhassi J."/>
            <person name="Pedros-Alio C."/>
            <person name="Ferriera S."/>
            <person name="Johnson J."/>
            <person name="Kravitz S."/>
            <person name="Halpern A."/>
            <person name="Remington K."/>
            <person name="Beeson K."/>
            <person name="Tran B."/>
            <person name="Rogers Y.-H."/>
            <person name="Friedman R."/>
            <person name="Venter J.C."/>
        </authorList>
    </citation>
    <scope>NUCLEOTIDE SEQUENCE [LARGE SCALE GENOMIC DNA]</scope>
    <source>
        <strain evidence="9 10">MED297</strain>
    </source>
</reference>
<dbReference type="CDD" id="cd00483">
    <property type="entry name" value="HPPK"/>
    <property type="match status" value="1"/>
</dbReference>
<keyword evidence="10" id="KW-1185">Reference proteome</keyword>
<evidence type="ECO:0000313" key="9">
    <source>
        <dbReference type="EMBL" id="EAR09519.1"/>
    </source>
</evidence>
<dbReference type="PANTHER" id="PTHR43071:SF2">
    <property type="entry name" value="2-AMINO-4-HYDROXY-6-HYDROXYMETHYLDIHYDROPTERIDINE PYROPHOSPHOKINASE"/>
    <property type="match status" value="1"/>
</dbReference>
<dbReference type="HOGENOM" id="CLU_097916_2_2_6"/>
<evidence type="ECO:0000256" key="5">
    <source>
        <dbReference type="ARBA" id="ARBA00022777"/>
    </source>
</evidence>